<sequence length="134" mass="13642">MFKILAAVSTVVLAQTSVDCVAYYTLNQASLVDPSQIKYCVAQCTEMPTVGTCPAGSPVTDCVRSLDACKFIEEGEAAEGGDGEESATEGEKAEDEVVIGTEAENAGADAGGPKTTGATMNVLIGSAVVLSLVM</sequence>
<dbReference type="Proteomes" id="UP000019763">
    <property type="component" value="Unassembled WGS sequence"/>
</dbReference>
<evidence type="ECO:0000313" key="2">
    <source>
        <dbReference type="EMBL" id="EZG43944.1"/>
    </source>
</evidence>
<dbReference type="GeneID" id="22915408"/>
<accession>A0A023AZ65</accession>
<organism evidence="2 3">
    <name type="scientific">Gregarina niphandrodes</name>
    <name type="common">Septate eugregarine</name>
    <dbReference type="NCBI Taxonomy" id="110365"/>
    <lineage>
        <taxon>Eukaryota</taxon>
        <taxon>Sar</taxon>
        <taxon>Alveolata</taxon>
        <taxon>Apicomplexa</taxon>
        <taxon>Conoidasida</taxon>
        <taxon>Gregarinasina</taxon>
        <taxon>Eugregarinorida</taxon>
        <taxon>Gregarinidae</taxon>
        <taxon>Gregarina</taxon>
    </lineage>
</organism>
<dbReference type="AlphaFoldDB" id="A0A023AZ65"/>
<dbReference type="RefSeq" id="XP_011132915.1">
    <property type="nucleotide sequence ID" value="XM_011134613.1"/>
</dbReference>
<dbReference type="VEuPathDB" id="CryptoDB:GNI_155860"/>
<protein>
    <submittedName>
        <fullName evidence="2">Uncharacterized protein</fullName>
    </submittedName>
</protein>
<feature type="region of interest" description="Disordered" evidence="1">
    <location>
        <begin position="75"/>
        <end position="96"/>
    </location>
</feature>
<gene>
    <name evidence="2" type="ORF">GNI_155860</name>
</gene>
<name>A0A023AZ65_GRENI</name>
<dbReference type="EMBL" id="AFNH02001162">
    <property type="protein sequence ID" value="EZG43944.1"/>
    <property type="molecule type" value="Genomic_DNA"/>
</dbReference>
<comment type="caution">
    <text evidence="2">The sequence shown here is derived from an EMBL/GenBank/DDBJ whole genome shotgun (WGS) entry which is preliminary data.</text>
</comment>
<proteinExistence type="predicted"/>
<keyword evidence="3" id="KW-1185">Reference proteome</keyword>
<reference evidence="2" key="1">
    <citation type="submission" date="2013-12" db="EMBL/GenBank/DDBJ databases">
        <authorList>
            <person name="Omoto C.K."/>
            <person name="Sibley D."/>
            <person name="Venepally P."/>
            <person name="Hadjithomas M."/>
            <person name="Karamycheva S."/>
            <person name="Brunk B."/>
            <person name="Roos D."/>
            <person name="Caler E."/>
            <person name="Lorenzi H."/>
        </authorList>
    </citation>
    <scope>NUCLEOTIDE SEQUENCE</scope>
</reference>
<evidence type="ECO:0000313" key="3">
    <source>
        <dbReference type="Proteomes" id="UP000019763"/>
    </source>
</evidence>
<evidence type="ECO:0000256" key="1">
    <source>
        <dbReference type="SAM" id="MobiDB-lite"/>
    </source>
</evidence>